<accession>A0AAV6H2B1</accession>
<organism evidence="3 4">
    <name type="scientific">Alosa alosa</name>
    <name type="common">allis shad</name>
    <dbReference type="NCBI Taxonomy" id="278164"/>
    <lineage>
        <taxon>Eukaryota</taxon>
        <taxon>Metazoa</taxon>
        <taxon>Chordata</taxon>
        <taxon>Craniata</taxon>
        <taxon>Vertebrata</taxon>
        <taxon>Euteleostomi</taxon>
        <taxon>Actinopterygii</taxon>
        <taxon>Neopterygii</taxon>
        <taxon>Teleostei</taxon>
        <taxon>Clupei</taxon>
        <taxon>Clupeiformes</taxon>
        <taxon>Clupeoidei</taxon>
        <taxon>Clupeidae</taxon>
        <taxon>Alosa</taxon>
    </lineage>
</organism>
<evidence type="ECO:0000256" key="2">
    <source>
        <dbReference type="SAM" id="MobiDB-lite"/>
    </source>
</evidence>
<dbReference type="PANTHER" id="PTHR16476:SF4">
    <property type="entry name" value="PROTEIN FAM216A"/>
    <property type="match status" value="1"/>
</dbReference>
<evidence type="ECO:0008006" key="5">
    <source>
        <dbReference type="Google" id="ProtNLM"/>
    </source>
</evidence>
<dbReference type="Pfam" id="PF15107">
    <property type="entry name" value="FAM216B"/>
    <property type="match status" value="1"/>
</dbReference>
<dbReference type="AlphaFoldDB" id="A0AAV6H2B1"/>
<feature type="region of interest" description="Disordered" evidence="2">
    <location>
        <begin position="188"/>
        <end position="217"/>
    </location>
</feature>
<evidence type="ECO:0000313" key="3">
    <source>
        <dbReference type="EMBL" id="KAG5281434.1"/>
    </source>
</evidence>
<feature type="compositionally biased region" description="Basic residues" evidence="2">
    <location>
        <begin position="193"/>
        <end position="210"/>
    </location>
</feature>
<keyword evidence="4" id="KW-1185">Reference proteome</keyword>
<feature type="compositionally biased region" description="Basic residues" evidence="2">
    <location>
        <begin position="134"/>
        <end position="149"/>
    </location>
</feature>
<comment type="similarity">
    <text evidence="1">Belongs to the FAM216 family.</text>
</comment>
<evidence type="ECO:0000256" key="1">
    <source>
        <dbReference type="ARBA" id="ARBA00008615"/>
    </source>
</evidence>
<comment type="caution">
    <text evidence="3">The sequence shown here is derived from an EMBL/GenBank/DDBJ whole genome shotgun (WGS) entry which is preliminary data.</text>
</comment>
<sequence length="238" mass="26774">MRKQVTFLEEGNRERNQHGNSRYMPTRSAGSPHASTIHLNVDESNNQNNRTRKTLPYKPLPQQTAEIQRMKTIHIPKSMMMAPFLQHPSLSTGQKRYLCSIASVYSTEHLRRQMRQHYISILRSCAATAAGHRSAGRHRGSSVKAHLRGHPSSVDSGEGPPTLTGTNTIHEWHNNTAHSGKLVLPQITSQNSKSHRKVKSSKHASSKGTKRCTPYQQEDLEENLSSLSLEEEMDIVLN</sequence>
<reference evidence="3" key="1">
    <citation type="submission" date="2020-10" db="EMBL/GenBank/DDBJ databases">
        <title>Chromosome-scale genome assembly of the Allis shad, Alosa alosa.</title>
        <authorList>
            <person name="Margot Z."/>
            <person name="Christophe K."/>
            <person name="Cabau C."/>
            <person name="Louis A."/>
            <person name="Berthelot C."/>
            <person name="Parey E."/>
            <person name="Roest Crollius H."/>
            <person name="Montfort J."/>
            <person name="Robinson-Rechavi M."/>
            <person name="Bucao C."/>
            <person name="Bouchez O."/>
            <person name="Gislard M."/>
            <person name="Lluch J."/>
            <person name="Milhes M."/>
            <person name="Lampietro C."/>
            <person name="Lopez Roques C."/>
            <person name="Donnadieu C."/>
            <person name="Braasch I."/>
            <person name="Desvignes T."/>
            <person name="Postlethwait J."/>
            <person name="Bobe J."/>
            <person name="Guiguen Y."/>
        </authorList>
    </citation>
    <scope>NUCLEOTIDE SEQUENCE</scope>
    <source>
        <strain evidence="3">M-15738</strain>
        <tissue evidence="3">Blood</tissue>
    </source>
</reference>
<dbReference type="EMBL" id="JADWDJ010000005">
    <property type="protein sequence ID" value="KAG5281434.1"/>
    <property type="molecule type" value="Genomic_DNA"/>
</dbReference>
<evidence type="ECO:0000313" key="4">
    <source>
        <dbReference type="Proteomes" id="UP000823561"/>
    </source>
</evidence>
<dbReference type="InterPro" id="IPR029373">
    <property type="entry name" value="FAM216"/>
</dbReference>
<feature type="region of interest" description="Disordered" evidence="2">
    <location>
        <begin position="1"/>
        <end position="34"/>
    </location>
</feature>
<name>A0AAV6H2B1_9TELE</name>
<dbReference type="Proteomes" id="UP000823561">
    <property type="component" value="Chromosome 5"/>
</dbReference>
<dbReference type="PANTHER" id="PTHR16476">
    <property type="entry name" value="FAMILY WITH SEQUENCE SIMILARITY 216 MEMBER A"/>
    <property type="match status" value="1"/>
</dbReference>
<gene>
    <name evidence="3" type="ORF">AALO_G00072150</name>
</gene>
<proteinExistence type="inferred from homology"/>
<feature type="region of interest" description="Disordered" evidence="2">
    <location>
        <begin position="132"/>
        <end position="165"/>
    </location>
</feature>
<protein>
    <recommendedName>
        <fullName evidence="5">Protein FAM216A</fullName>
    </recommendedName>
</protein>